<protein>
    <submittedName>
        <fullName evidence="1">Phage P2 GpU</fullName>
    </submittedName>
</protein>
<proteinExistence type="predicted"/>
<dbReference type="AlphaFoldDB" id="A0A450YW55"/>
<gene>
    <name evidence="1" type="ORF">BECKTC1821E_GA0114239_10548</name>
</gene>
<accession>A0A450YW55</accession>
<dbReference type="Pfam" id="PF06995">
    <property type="entry name" value="Phage_P2_GpU"/>
    <property type="match status" value="1"/>
</dbReference>
<dbReference type="EMBL" id="CAADFT010000054">
    <property type="protein sequence ID" value="VFK45764.1"/>
    <property type="molecule type" value="Genomic_DNA"/>
</dbReference>
<dbReference type="InterPro" id="IPR009734">
    <property type="entry name" value="Myoviridae_GpU"/>
</dbReference>
<name>A0A450YW55_9GAMM</name>
<reference evidence="1" key="1">
    <citation type="submission" date="2019-02" db="EMBL/GenBank/DDBJ databases">
        <authorList>
            <person name="Gruber-Vodicka R. H."/>
            <person name="Seah K. B. B."/>
        </authorList>
    </citation>
    <scope>NUCLEOTIDE SEQUENCE</scope>
    <source>
        <strain evidence="1">BECK_BZ125</strain>
    </source>
</reference>
<sequence>MNYAILGDIRFEIRATGAMDARMGVEYAEHPRIEGKPRRQFVGDRADQWRIAMRFSRTFCDPDREFARLEAAMSDHAPLPFVLESGGYKGDFVLSSLSLTLKKTDRFGNAILSDVELTLDECVPGPGEERAANAGRAIRRISGWGGPGVEFDPGARLSPTLLSIPSGPLASARAVVSSAARFVAKARDDWSVARGVFADADRMRSNPMIANADIVTKLREMTDPITASRAGFSSARDAFSRWDAGLPDASATLADMGAAEDGLGAVLSDLDGVVPEGVDGAVSALLGRAEVLSSRLPAVDAGLAGIAAGVSTRMFGRGE</sequence>
<organism evidence="1">
    <name type="scientific">Candidatus Kentrum sp. TC</name>
    <dbReference type="NCBI Taxonomy" id="2126339"/>
    <lineage>
        <taxon>Bacteria</taxon>
        <taxon>Pseudomonadati</taxon>
        <taxon>Pseudomonadota</taxon>
        <taxon>Gammaproteobacteria</taxon>
        <taxon>Candidatus Kentrum</taxon>
    </lineage>
</organism>
<evidence type="ECO:0000313" key="1">
    <source>
        <dbReference type="EMBL" id="VFK45764.1"/>
    </source>
</evidence>